<keyword evidence="2" id="KW-0479">Metal-binding</keyword>
<evidence type="ECO:0000256" key="4">
    <source>
        <dbReference type="ARBA" id="ARBA00023163"/>
    </source>
</evidence>
<dbReference type="Proteomes" id="UP000034841">
    <property type="component" value="Unassembled WGS sequence"/>
</dbReference>
<sequence length="154" mass="18218">MFEPLPASEILDELNEYYFSRLYYFVPLINPSRYRVAYNSAPHQRPPMCLQYAIWANASHDHPKYSHYHRFFYERARQYAERDELKGEGEYFLTLGHAQAWVLIATEEARSLQFSRAAMSSARCTRLVQMMGLHRMDVEQEWAVPPCKSSDWLA</sequence>
<evidence type="ECO:0000256" key="5">
    <source>
        <dbReference type="ARBA" id="ARBA00023242"/>
    </source>
</evidence>
<dbReference type="EMBL" id="LBBL01000098">
    <property type="protein sequence ID" value="KKF95384.1"/>
    <property type="molecule type" value="Genomic_DNA"/>
</dbReference>
<dbReference type="AlphaFoldDB" id="A0A0F8DHG3"/>
<dbReference type="InterPro" id="IPR050815">
    <property type="entry name" value="TF_fung"/>
</dbReference>
<comment type="subcellular location">
    <subcellularLocation>
        <location evidence="1">Nucleus</location>
    </subcellularLocation>
</comment>
<evidence type="ECO:0000256" key="1">
    <source>
        <dbReference type="ARBA" id="ARBA00004123"/>
    </source>
</evidence>
<keyword evidence="4" id="KW-0804">Transcription</keyword>
<evidence type="ECO:0000313" key="7">
    <source>
        <dbReference type="Proteomes" id="UP000034841"/>
    </source>
</evidence>
<protein>
    <submittedName>
        <fullName evidence="6">Uncharacterized protein</fullName>
    </submittedName>
</protein>
<reference evidence="6 7" key="1">
    <citation type="submission" date="2015-04" db="EMBL/GenBank/DDBJ databases">
        <title>Genome sequence of Ceratocystis platani, a major pathogen of plane trees.</title>
        <authorList>
            <person name="Belbahri L."/>
        </authorList>
    </citation>
    <scope>NUCLEOTIDE SEQUENCE [LARGE SCALE GENOMIC DNA]</scope>
    <source>
        <strain evidence="6 7">CFO</strain>
    </source>
</reference>
<dbReference type="PANTHER" id="PTHR47338">
    <property type="entry name" value="ZN(II)2CYS6 TRANSCRIPTION FACTOR (EUROFUNG)-RELATED"/>
    <property type="match status" value="1"/>
</dbReference>
<dbReference type="CDD" id="cd12148">
    <property type="entry name" value="fungal_TF_MHR"/>
    <property type="match status" value="1"/>
</dbReference>
<keyword evidence="5" id="KW-0539">Nucleus</keyword>
<comment type="caution">
    <text evidence="6">The sequence shown here is derived from an EMBL/GenBank/DDBJ whole genome shotgun (WGS) entry which is preliminary data.</text>
</comment>
<name>A0A0F8DHG3_CERFI</name>
<evidence type="ECO:0000313" key="6">
    <source>
        <dbReference type="EMBL" id="KKF95384.1"/>
    </source>
</evidence>
<proteinExistence type="predicted"/>
<evidence type="ECO:0000256" key="2">
    <source>
        <dbReference type="ARBA" id="ARBA00022723"/>
    </source>
</evidence>
<dbReference type="OrthoDB" id="4456959at2759"/>
<evidence type="ECO:0000256" key="3">
    <source>
        <dbReference type="ARBA" id="ARBA00023015"/>
    </source>
</evidence>
<organism evidence="6 7">
    <name type="scientific">Ceratocystis fimbriata f. sp. platani</name>
    <dbReference type="NCBI Taxonomy" id="88771"/>
    <lineage>
        <taxon>Eukaryota</taxon>
        <taxon>Fungi</taxon>
        <taxon>Dikarya</taxon>
        <taxon>Ascomycota</taxon>
        <taxon>Pezizomycotina</taxon>
        <taxon>Sordariomycetes</taxon>
        <taxon>Hypocreomycetidae</taxon>
        <taxon>Microascales</taxon>
        <taxon>Ceratocystidaceae</taxon>
        <taxon>Ceratocystis</taxon>
    </lineage>
</organism>
<keyword evidence="7" id="KW-1185">Reference proteome</keyword>
<keyword evidence="3" id="KW-0805">Transcription regulation</keyword>
<dbReference type="GO" id="GO:0000981">
    <property type="term" value="F:DNA-binding transcription factor activity, RNA polymerase II-specific"/>
    <property type="evidence" value="ECO:0007669"/>
    <property type="project" value="InterPro"/>
</dbReference>
<accession>A0A0F8DHG3</accession>
<dbReference type="PANTHER" id="PTHR47338:SF10">
    <property type="entry name" value="TRANSCRIPTION FACTOR DOMAIN-CONTAINING PROTEIN-RELATED"/>
    <property type="match status" value="1"/>
</dbReference>
<gene>
    <name evidence="6" type="ORF">CFO_g2244</name>
</gene>
<dbReference type="GO" id="GO:0005634">
    <property type="term" value="C:nucleus"/>
    <property type="evidence" value="ECO:0007669"/>
    <property type="project" value="UniProtKB-SubCell"/>
</dbReference>
<dbReference type="GO" id="GO:0046872">
    <property type="term" value="F:metal ion binding"/>
    <property type="evidence" value="ECO:0007669"/>
    <property type="project" value="UniProtKB-KW"/>
</dbReference>